<feature type="transmembrane region" description="Helical" evidence="1">
    <location>
        <begin position="74"/>
        <end position="99"/>
    </location>
</feature>
<name>A0ABX8WFP8_9HYPH</name>
<keyword evidence="1" id="KW-0472">Membrane</keyword>
<dbReference type="RefSeq" id="WP_220306179.1">
    <property type="nucleotide sequence ID" value="NZ_CP080590.1"/>
</dbReference>
<keyword evidence="1" id="KW-0812">Transmembrane</keyword>
<accession>A0ABX8WFP8</accession>
<proteinExistence type="predicted"/>
<evidence type="ECO:0000313" key="2">
    <source>
        <dbReference type="EMBL" id="QYO77725.1"/>
    </source>
</evidence>
<keyword evidence="1" id="KW-1133">Transmembrane helix</keyword>
<protein>
    <submittedName>
        <fullName evidence="2">Uncharacterized protein</fullName>
    </submittedName>
</protein>
<reference evidence="2 3" key="1">
    <citation type="submission" date="2021-08" db="EMBL/GenBank/DDBJ databases">
        <title>Devosia salina sp. nov., isolated from the South China Sea sediment.</title>
        <authorList>
            <person name="Zhou Z."/>
        </authorList>
    </citation>
    <scope>NUCLEOTIDE SEQUENCE [LARGE SCALE GENOMIC DNA]</scope>
    <source>
        <strain evidence="2 3">SCS-3</strain>
    </source>
</reference>
<dbReference type="Proteomes" id="UP000825799">
    <property type="component" value="Chromosome"/>
</dbReference>
<dbReference type="EMBL" id="CP080590">
    <property type="protein sequence ID" value="QYO77725.1"/>
    <property type="molecule type" value="Genomic_DNA"/>
</dbReference>
<keyword evidence="3" id="KW-1185">Reference proteome</keyword>
<sequence>MTSGDKRALLSLVAGFTVWSAAFVLLYALQALGCAYGWSQHRLVLCLAFVVASLPLVWLAFWQSPADDEPASSLSVIALWANRAALGATVLVFLGPIAAVSPCL</sequence>
<feature type="transmembrane region" description="Helical" evidence="1">
    <location>
        <begin position="41"/>
        <end position="62"/>
    </location>
</feature>
<evidence type="ECO:0000313" key="3">
    <source>
        <dbReference type="Proteomes" id="UP000825799"/>
    </source>
</evidence>
<evidence type="ECO:0000256" key="1">
    <source>
        <dbReference type="SAM" id="Phobius"/>
    </source>
</evidence>
<organism evidence="2 3">
    <name type="scientific">Devosia salina</name>
    <dbReference type="NCBI Taxonomy" id="2860336"/>
    <lineage>
        <taxon>Bacteria</taxon>
        <taxon>Pseudomonadati</taxon>
        <taxon>Pseudomonadota</taxon>
        <taxon>Alphaproteobacteria</taxon>
        <taxon>Hyphomicrobiales</taxon>
        <taxon>Devosiaceae</taxon>
        <taxon>Devosia</taxon>
    </lineage>
</organism>
<gene>
    <name evidence="2" type="ORF">K1X15_03915</name>
</gene>